<name>A0A2S1LLW2_9FLAO</name>
<evidence type="ECO:0000313" key="3">
    <source>
        <dbReference type="EMBL" id="AWG24699.1"/>
    </source>
</evidence>
<proteinExistence type="predicted"/>
<dbReference type="OrthoDB" id="1027451at2"/>
<dbReference type="InterPro" id="IPR029046">
    <property type="entry name" value="LolA/LolB/LppX"/>
</dbReference>
<keyword evidence="1 2" id="KW-0732">Signal</keyword>
<evidence type="ECO:0000256" key="1">
    <source>
        <dbReference type="ARBA" id="ARBA00022729"/>
    </source>
</evidence>
<feature type="signal peptide" evidence="2">
    <location>
        <begin position="1"/>
        <end position="21"/>
    </location>
</feature>
<dbReference type="Proteomes" id="UP000244677">
    <property type="component" value="Chromosome"/>
</dbReference>
<feature type="chain" id="PRO_5015540541" evidence="2">
    <location>
        <begin position="22"/>
        <end position="211"/>
    </location>
</feature>
<keyword evidence="4" id="KW-1185">Reference proteome</keyword>
<accession>A0A2S1LLW2</accession>
<organism evidence="3 4">
    <name type="scientific">Flavobacterium kingsejongi</name>
    <dbReference type="NCBI Taxonomy" id="1678728"/>
    <lineage>
        <taxon>Bacteria</taxon>
        <taxon>Pseudomonadati</taxon>
        <taxon>Bacteroidota</taxon>
        <taxon>Flavobacteriia</taxon>
        <taxon>Flavobacteriales</taxon>
        <taxon>Flavobacteriaceae</taxon>
        <taxon>Flavobacterium</taxon>
    </lineage>
</organism>
<reference evidence="3 4" key="1">
    <citation type="submission" date="2017-04" db="EMBL/GenBank/DDBJ databases">
        <title>Complete genome sequence of Flavobacterium kingsejong AJ004.</title>
        <authorList>
            <person name="Lee P.C."/>
        </authorList>
    </citation>
    <scope>NUCLEOTIDE SEQUENCE [LARGE SCALE GENOMIC DNA]</scope>
    <source>
        <strain evidence="3 4">AJ004</strain>
    </source>
</reference>
<dbReference type="CDD" id="cd16325">
    <property type="entry name" value="LolA"/>
    <property type="match status" value="1"/>
</dbReference>
<evidence type="ECO:0000256" key="2">
    <source>
        <dbReference type="SAM" id="SignalP"/>
    </source>
</evidence>
<dbReference type="Pfam" id="PF03548">
    <property type="entry name" value="LolA"/>
    <property type="match status" value="1"/>
</dbReference>
<dbReference type="PANTHER" id="PTHR35869:SF1">
    <property type="entry name" value="OUTER-MEMBRANE LIPOPROTEIN CARRIER PROTEIN"/>
    <property type="match status" value="1"/>
</dbReference>
<dbReference type="KEGG" id="fki:FK004_05355"/>
<dbReference type="AlphaFoldDB" id="A0A2S1LLW2"/>
<dbReference type="Gene3D" id="2.50.20.10">
    <property type="entry name" value="Lipoprotein localisation LolA/LolB/LppX"/>
    <property type="match status" value="1"/>
</dbReference>
<evidence type="ECO:0000313" key="4">
    <source>
        <dbReference type="Proteomes" id="UP000244677"/>
    </source>
</evidence>
<dbReference type="EMBL" id="CP020919">
    <property type="protein sequence ID" value="AWG24699.1"/>
    <property type="molecule type" value="Genomic_DNA"/>
</dbReference>
<dbReference type="PANTHER" id="PTHR35869">
    <property type="entry name" value="OUTER-MEMBRANE LIPOPROTEIN CARRIER PROTEIN"/>
    <property type="match status" value="1"/>
</dbReference>
<dbReference type="SUPFAM" id="SSF89392">
    <property type="entry name" value="Prokaryotic lipoproteins and lipoprotein localization factors"/>
    <property type="match status" value="1"/>
</dbReference>
<dbReference type="RefSeq" id="WP_108736334.1">
    <property type="nucleotide sequence ID" value="NZ_CP020919.1"/>
</dbReference>
<dbReference type="InterPro" id="IPR004564">
    <property type="entry name" value="OM_lipoprot_carrier_LolA-like"/>
</dbReference>
<gene>
    <name evidence="3" type="ORF">FK004_05355</name>
</gene>
<sequence>MKIKMHYAVVLLLLIVGRAAAQEQKMSDSEITAFREAVNTTAKNTKTLNTDFTQYKHLDFLSKDIETSGKMSFKAPNLLLWQYLKPYQYSIIFKNNKIFINDAGKKSNMDIGNSKMFDKLNKLIVGSVSGNMFDEKEFTISYFKTKEFTITRLVPKDATLKKYIRQMELYFDKNGNMVSQVKMIEPSNDYTRIVFKNKVLNAKIEDSVFSN</sequence>
<protein>
    <submittedName>
        <fullName evidence="3">Cell envelope biogenesis protein LolA</fullName>
    </submittedName>
</protein>